<dbReference type="EMBL" id="JANURN010000001">
    <property type="protein sequence ID" value="MDL0081081.1"/>
    <property type="molecule type" value="Genomic_DNA"/>
</dbReference>
<reference evidence="1 2" key="1">
    <citation type="journal article" date="2023" name="Microorganisms">
        <title>Isolation and Genomic Characteristics of Cat-Borne Campylobacter felis sp. nov. and Sheep-Borne Campylobacter ovis sp. nov.</title>
        <authorList>
            <person name="Wang H."/>
            <person name="Li Y."/>
            <person name="Gu Y."/>
            <person name="Zhou G."/>
            <person name="Chen X."/>
            <person name="Zhang X."/>
            <person name="Shao Z."/>
            <person name="Zhang J."/>
            <person name="Zhang M."/>
        </authorList>
    </citation>
    <scope>NUCLEOTIDE SEQUENCE [LARGE SCALE GENOMIC DNA]</scope>
    <source>
        <strain evidence="1 2">XJK30-2</strain>
    </source>
</reference>
<name>A0ACC6FP28_9HELI</name>
<gene>
    <name evidence="1" type="ORF">NYG90_00025</name>
</gene>
<accession>A0ACC6FP28</accession>
<protein>
    <submittedName>
        <fullName evidence="1">Uncharacterized protein</fullName>
    </submittedName>
</protein>
<evidence type="ECO:0000313" key="1">
    <source>
        <dbReference type="EMBL" id="MDL0081081.1"/>
    </source>
</evidence>
<sequence length="344" mass="39229">MKYVAALWQGIGKGVRKKRTKKREKAKSQNSEKKREAMLKKWDKAFVAFAKANGIDIPKKKQRKKMWKTLFRHLGRIVGITKGAYIMAEEILSKNGLKQYRLIIIENGKEVSFNCISEEGFDRLHDQAKRIAQDLDTTKSDLGTKQGELEAAQGQLKQAKEVLAEANSKLESQEQEIKDKQDKLEAAQDELGKAKNALQAKEQELETLRKDFGEDLLACYKELPQSFRASLNLTESNPAFILGIRDKLPTVHKNMSEMAQRSHKNGQSLESQELQSLRVFIEKLWEFLGKMGYVYERIETQEGERFDTAKHIAVNDKVSGTIDKVLLQGFKKGDTLKSLVVIKE</sequence>
<organism evidence="1 2">
    <name type="scientific">Helicobacter zhangjianzhongii</name>
    <dbReference type="NCBI Taxonomy" id="2974574"/>
    <lineage>
        <taxon>Bacteria</taxon>
        <taxon>Pseudomonadati</taxon>
        <taxon>Campylobacterota</taxon>
        <taxon>Epsilonproteobacteria</taxon>
        <taxon>Campylobacterales</taxon>
        <taxon>Helicobacteraceae</taxon>
        <taxon>Helicobacter</taxon>
    </lineage>
</organism>
<keyword evidence="2" id="KW-1185">Reference proteome</keyword>
<proteinExistence type="predicted"/>
<comment type="caution">
    <text evidence="1">The sequence shown here is derived from an EMBL/GenBank/DDBJ whole genome shotgun (WGS) entry which is preliminary data.</text>
</comment>
<evidence type="ECO:0000313" key="2">
    <source>
        <dbReference type="Proteomes" id="UP001173802"/>
    </source>
</evidence>
<dbReference type="Proteomes" id="UP001173802">
    <property type="component" value="Unassembled WGS sequence"/>
</dbReference>